<dbReference type="InterPro" id="IPR042098">
    <property type="entry name" value="TauD-like_sf"/>
</dbReference>
<dbReference type="Gene3D" id="3.60.130.10">
    <property type="entry name" value="Clavaminate synthase-like"/>
    <property type="match status" value="1"/>
</dbReference>
<reference evidence="4" key="2">
    <citation type="submission" date="2022-04" db="EMBL/GenBank/DDBJ databases">
        <title>Complete Genome Sequence of Flavobacterium sediminilitoris YSM-43, Isolated from a Tidal Sediment.</title>
        <authorList>
            <person name="Lee P.A."/>
        </authorList>
    </citation>
    <scope>NUCLEOTIDE SEQUENCE</scope>
    <source>
        <strain evidence="4">YSM-43</strain>
    </source>
</reference>
<evidence type="ECO:0000313" key="5">
    <source>
        <dbReference type="Proteomes" id="UP000830454"/>
    </source>
</evidence>
<dbReference type="PANTHER" id="PTHR10696:SF53">
    <property type="entry name" value="TYROSINE ISONITRILE DESATURASE"/>
    <property type="match status" value="1"/>
</dbReference>
<dbReference type="Proteomes" id="UP000830454">
    <property type="component" value="Chromosome"/>
</dbReference>
<comment type="cofactor">
    <cofactor evidence="1">
        <name>Fe(2+)</name>
        <dbReference type="ChEBI" id="CHEBI:29033"/>
    </cofactor>
</comment>
<evidence type="ECO:0000313" key="4">
    <source>
        <dbReference type="EMBL" id="UOX33068.1"/>
    </source>
</evidence>
<evidence type="ECO:0000259" key="3">
    <source>
        <dbReference type="Pfam" id="PF02668"/>
    </source>
</evidence>
<dbReference type="Pfam" id="PF02668">
    <property type="entry name" value="TauD"/>
    <property type="match status" value="1"/>
</dbReference>
<dbReference type="RefSeq" id="WP_246915806.1">
    <property type="nucleotide sequence ID" value="NZ_CP090145.1"/>
</dbReference>
<keyword evidence="2" id="KW-0560">Oxidoreductase</keyword>
<name>A0ABY4HKH1_9FLAO</name>
<accession>A0ABY4HKH1</accession>
<feature type="domain" description="TauD/TfdA-like" evidence="3">
    <location>
        <begin position="19"/>
        <end position="261"/>
    </location>
</feature>
<sequence>MNFKTTKLNPFGLLIEPINEKTNILDLDIKELREILSNEHLVALRGFTSFASAEEFSEYCEKFGEICLWPFGKVLELVEKENPEDHIFDNSYIPLHWDGMYRKQICETQVFHCVNAPGENNGGGTTFTNTKKILENASATEKEYWGKITCEYSRKMEFYDSKTIAPIIDKHYEKEYSVIRFCEPPNSNDTSFVNHPGFEVKGIPEDEVANFIQNLNQTLYSPQYLYTHQWETGDIVFSDNSTLLHGREPFTKGAPRHLRRIQLLGTPPLNNPHLIYTK</sequence>
<dbReference type="SUPFAM" id="SSF51197">
    <property type="entry name" value="Clavaminate synthase-like"/>
    <property type="match status" value="1"/>
</dbReference>
<dbReference type="PANTHER" id="PTHR10696">
    <property type="entry name" value="GAMMA-BUTYROBETAINE HYDROXYLASE-RELATED"/>
    <property type="match status" value="1"/>
</dbReference>
<organism evidence="4 5">
    <name type="scientific">Flavobacterium sediminilitoris</name>
    <dbReference type="NCBI Taxonomy" id="2024526"/>
    <lineage>
        <taxon>Bacteria</taxon>
        <taxon>Pseudomonadati</taxon>
        <taxon>Bacteroidota</taxon>
        <taxon>Flavobacteriia</taxon>
        <taxon>Flavobacteriales</taxon>
        <taxon>Flavobacteriaceae</taxon>
        <taxon>Flavobacterium</taxon>
    </lineage>
</organism>
<keyword evidence="4" id="KW-0223">Dioxygenase</keyword>
<protein>
    <submittedName>
        <fullName evidence="4">TauD/TfdA family dioxygenase</fullName>
    </submittedName>
</protein>
<dbReference type="GO" id="GO:0051213">
    <property type="term" value="F:dioxygenase activity"/>
    <property type="evidence" value="ECO:0007669"/>
    <property type="project" value="UniProtKB-KW"/>
</dbReference>
<keyword evidence="5" id="KW-1185">Reference proteome</keyword>
<proteinExistence type="predicted"/>
<reference evidence="4" key="1">
    <citation type="submission" date="2021-12" db="EMBL/GenBank/DDBJ databases">
        <authorList>
            <person name="Cha I.-T."/>
            <person name="Lee K.-E."/>
            <person name="Park S.-J."/>
        </authorList>
    </citation>
    <scope>NUCLEOTIDE SEQUENCE</scope>
    <source>
        <strain evidence="4">YSM-43</strain>
    </source>
</reference>
<evidence type="ECO:0000256" key="2">
    <source>
        <dbReference type="ARBA" id="ARBA00023002"/>
    </source>
</evidence>
<dbReference type="EMBL" id="CP090145">
    <property type="protein sequence ID" value="UOX33068.1"/>
    <property type="molecule type" value="Genomic_DNA"/>
</dbReference>
<dbReference type="InterPro" id="IPR003819">
    <property type="entry name" value="TauD/TfdA-like"/>
</dbReference>
<evidence type="ECO:0000256" key="1">
    <source>
        <dbReference type="ARBA" id="ARBA00001954"/>
    </source>
</evidence>
<gene>
    <name evidence="4" type="ORF">LXD69_13600</name>
</gene>
<dbReference type="InterPro" id="IPR050411">
    <property type="entry name" value="AlphaKG_dependent_hydroxylases"/>
</dbReference>